<gene>
    <name evidence="2" type="ORF">J7S20_15870</name>
</gene>
<sequence length="59" mass="7082">MSIRTAQPARPHPFREQIRTTGSRNALRARVRKNDQDNDWKLFMLSFTAFFICFYTFLI</sequence>
<evidence type="ECO:0000313" key="3">
    <source>
        <dbReference type="Proteomes" id="UP000676996"/>
    </source>
</evidence>
<keyword evidence="1" id="KW-0472">Membrane</keyword>
<keyword evidence="3" id="KW-1185">Reference proteome</keyword>
<feature type="transmembrane region" description="Helical" evidence="1">
    <location>
        <begin position="40"/>
        <end position="58"/>
    </location>
</feature>
<organism evidence="2 3">
    <name type="scientific">Stakelama marina</name>
    <dbReference type="NCBI Taxonomy" id="2826939"/>
    <lineage>
        <taxon>Bacteria</taxon>
        <taxon>Pseudomonadati</taxon>
        <taxon>Pseudomonadota</taxon>
        <taxon>Alphaproteobacteria</taxon>
        <taxon>Sphingomonadales</taxon>
        <taxon>Sphingomonadaceae</taxon>
        <taxon>Stakelama</taxon>
    </lineage>
</organism>
<name>A0A8T4IH72_9SPHN</name>
<reference evidence="2" key="1">
    <citation type="submission" date="2021-04" db="EMBL/GenBank/DDBJ databases">
        <title>Ouciella asimina sp. nov., isolated from the surface seawater in the hydrothermal field of Okinawa Trough.</title>
        <authorList>
            <person name="Shuang W."/>
        </authorList>
    </citation>
    <scope>NUCLEOTIDE SEQUENCE</scope>
    <source>
        <strain evidence="2">LXI357</strain>
    </source>
</reference>
<dbReference type="Proteomes" id="UP000676996">
    <property type="component" value="Unassembled WGS sequence"/>
</dbReference>
<dbReference type="EMBL" id="JAGRQC010000006">
    <property type="protein sequence ID" value="MBR0553983.1"/>
    <property type="molecule type" value="Genomic_DNA"/>
</dbReference>
<dbReference type="AlphaFoldDB" id="A0A8T4IH72"/>
<accession>A0A8T4IH72</accession>
<keyword evidence="1" id="KW-1133">Transmembrane helix</keyword>
<proteinExistence type="predicted"/>
<comment type="caution">
    <text evidence="2">The sequence shown here is derived from an EMBL/GenBank/DDBJ whole genome shotgun (WGS) entry which is preliminary data.</text>
</comment>
<evidence type="ECO:0000313" key="2">
    <source>
        <dbReference type="EMBL" id="MBR0553983.1"/>
    </source>
</evidence>
<protein>
    <submittedName>
        <fullName evidence="2">Uncharacterized protein</fullName>
    </submittedName>
</protein>
<keyword evidence="1" id="KW-0812">Transmembrane</keyword>
<dbReference type="RefSeq" id="WP_284055231.1">
    <property type="nucleotide sequence ID" value="NZ_JAGRQC010000006.1"/>
</dbReference>
<evidence type="ECO:0000256" key="1">
    <source>
        <dbReference type="SAM" id="Phobius"/>
    </source>
</evidence>